<dbReference type="PANTHER" id="PTHR43708:SF1">
    <property type="entry name" value="GALACTOSE_LACTOSE METABOLISM REGULATORY PROTEIN GAL80"/>
    <property type="match status" value="1"/>
</dbReference>
<sequence>MAPIRIALLGLAPRENTVPSFGEWGVVAHMKSLVASPHYELVAICNSSVESARKSIEFHKLPATVKAYGSVEDLADDPDVDLISISVNVGKHFQLAKPALLKKKNVMVEWPLGATLSEAQELTDLARQQGVKTVVGLQFRVDPLLLKVKELLSQNAVGRVTSSVALGCSSVLPSDIWIDEATYYLDIDSGGNEFYIFFGHFLDAFTSVLGGFKKIQSILKTQHPLIPTVSAATGQTVSPAHPKTSPDHTFVQGELESGAVASISFRKAKKPTDALGLRWLITGTEGEIEVTIPEDHLQMGNPGRAIRLRTGKEEAAQTINFNEKEPAYVGVVPTIGVNTARMYEAFATGKDTYADFESSLDTHKLLDNILQGSKDL</sequence>
<dbReference type="Pfam" id="PF01408">
    <property type="entry name" value="GFO_IDH_MocA"/>
    <property type="match status" value="1"/>
</dbReference>
<dbReference type="Gene3D" id="3.30.360.10">
    <property type="entry name" value="Dihydrodipicolinate Reductase, domain 2"/>
    <property type="match status" value="1"/>
</dbReference>
<evidence type="ECO:0008006" key="5">
    <source>
        <dbReference type="Google" id="ProtNLM"/>
    </source>
</evidence>
<accession>A0A0P7BMI8</accession>
<evidence type="ECO:0000313" key="3">
    <source>
        <dbReference type="EMBL" id="KPM41698.1"/>
    </source>
</evidence>
<reference evidence="3 4" key="1">
    <citation type="submission" date="2015-09" db="EMBL/GenBank/DDBJ databases">
        <title>Draft genome of a European isolate of the apple canker pathogen Neonectria ditissima.</title>
        <authorList>
            <person name="Gomez-Cortecero A."/>
            <person name="Harrison R.J."/>
            <person name="Armitage A.D."/>
        </authorList>
    </citation>
    <scope>NUCLEOTIDE SEQUENCE [LARGE SCALE GENOMIC DNA]</scope>
    <source>
        <strain evidence="3 4">R09/05</strain>
    </source>
</reference>
<keyword evidence="4" id="KW-1185">Reference proteome</keyword>
<dbReference type="Proteomes" id="UP000050424">
    <property type="component" value="Unassembled WGS sequence"/>
</dbReference>
<protein>
    <recommendedName>
        <fullName evidence="5">Gfo/Idh/MocA-like oxidoreductase N-terminal domain-containing protein</fullName>
    </recommendedName>
</protein>
<dbReference type="EMBL" id="LKCW01000060">
    <property type="protein sequence ID" value="KPM41698.1"/>
    <property type="molecule type" value="Genomic_DNA"/>
</dbReference>
<evidence type="ECO:0000313" key="4">
    <source>
        <dbReference type="Proteomes" id="UP000050424"/>
    </source>
</evidence>
<name>A0A0P7BMI8_9HYPO</name>
<dbReference type="Gene3D" id="3.40.50.720">
    <property type="entry name" value="NAD(P)-binding Rossmann-like Domain"/>
    <property type="match status" value="1"/>
</dbReference>
<feature type="domain" description="Gal80p-like C-terminal" evidence="2">
    <location>
        <begin position="143"/>
        <end position="290"/>
    </location>
</feature>
<dbReference type="InterPro" id="IPR000683">
    <property type="entry name" value="Gfo/Idh/MocA-like_OxRdtase_N"/>
</dbReference>
<dbReference type="InterPro" id="IPR036291">
    <property type="entry name" value="NAD(P)-bd_dom_sf"/>
</dbReference>
<dbReference type="PANTHER" id="PTHR43708">
    <property type="entry name" value="CONSERVED EXPRESSED OXIDOREDUCTASE (EUROFUNG)"/>
    <property type="match status" value="1"/>
</dbReference>
<evidence type="ECO:0000259" key="2">
    <source>
        <dbReference type="Pfam" id="PF22685"/>
    </source>
</evidence>
<dbReference type="SUPFAM" id="SSF55347">
    <property type="entry name" value="Glyceraldehyde-3-phosphate dehydrogenase-like, C-terminal domain"/>
    <property type="match status" value="1"/>
</dbReference>
<dbReference type="Pfam" id="PF22685">
    <property type="entry name" value="Gal80p_C-like"/>
    <property type="match status" value="1"/>
</dbReference>
<dbReference type="InterPro" id="IPR051317">
    <property type="entry name" value="Gfo/Idh/MocA_oxidoreduct"/>
</dbReference>
<feature type="domain" description="Gfo/Idh/MocA-like oxidoreductase N-terminal" evidence="1">
    <location>
        <begin position="29"/>
        <end position="136"/>
    </location>
</feature>
<dbReference type="SUPFAM" id="SSF51735">
    <property type="entry name" value="NAD(P)-binding Rossmann-fold domains"/>
    <property type="match status" value="1"/>
</dbReference>
<gene>
    <name evidence="3" type="ORF">AK830_g4841</name>
</gene>
<dbReference type="OrthoDB" id="64915at2759"/>
<dbReference type="InterPro" id="IPR055080">
    <property type="entry name" value="Gal80p-like_C"/>
</dbReference>
<proteinExistence type="predicted"/>
<dbReference type="GO" id="GO:0000166">
    <property type="term" value="F:nucleotide binding"/>
    <property type="evidence" value="ECO:0007669"/>
    <property type="project" value="InterPro"/>
</dbReference>
<organism evidence="3 4">
    <name type="scientific">Neonectria ditissima</name>
    <dbReference type="NCBI Taxonomy" id="78410"/>
    <lineage>
        <taxon>Eukaryota</taxon>
        <taxon>Fungi</taxon>
        <taxon>Dikarya</taxon>
        <taxon>Ascomycota</taxon>
        <taxon>Pezizomycotina</taxon>
        <taxon>Sordariomycetes</taxon>
        <taxon>Hypocreomycetidae</taxon>
        <taxon>Hypocreales</taxon>
        <taxon>Nectriaceae</taxon>
        <taxon>Neonectria</taxon>
    </lineage>
</organism>
<comment type="caution">
    <text evidence="3">The sequence shown here is derived from an EMBL/GenBank/DDBJ whole genome shotgun (WGS) entry which is preliminary data.</text>
</comment>
<dbReference type="AlphaFoldDB" id="A0A0P7BMI8"/>
<evidence type="ECO:0000259" key="1">
    <source>
        <dbReference type="Pfam" id="PF01408"/>
    </source>
</evidence>
<dbReference type="STRING" id="78410.A0A0P7BMI8"/>